<dbReference type="EMBL" id="CP080507">
    <property type="protein sequence ID" value="QYM80737.1"/>
    <property type="molecule type" value="Genomic_DNA"/>
</dbReference>
<evidence type="ECO:0000256" key="3">
    <source>
        <dbReference type="ARBA" id="ARBA00022692"/>
    </source>
</evidence>
<reference evidence="8" key="1">
    <citation type="submission" date="2021-08" db="EMBL/GenBank/DDBJ databases">
        <title>Genome of a novel bacterium of the phylum Verrucomicrobia, Oleiharenicola sp. KSB-15.</title>
        <authorList>
            <person name="Chung J.-H."/>
            <person name="Ahn J.-H."/>
            <person name="Yoon Y."/>
            <person name="Kim D.-Y."/>
            <person name="An S.-H."/>
            <person name="Park I."/>
            <person name="Yeon J."/>
        </authorList>
    </citation>
    <scope>NUCLEOTIDE SEQUENCE</scope>
    <source>
        <strain evidence="8">KSB-15</strain>
    </source>
</reference>
<feature type="transmembrane region" description="Helical" evidence="6">
    <location>
        <begin position="108"/>
        <end position="127"/>
    </location>
</feature>
<evidence type="ECO:0000256" key="2">
    <source>
        <dbReference type="ARBA" id="ARBA00022448"/>
    </source>
</evidence>
<dbReference type="PROSITE" id="PS51257">
    <property type="entry name" value="PROKAR_LIPOPROTEIN"/>
    <property type="match status" value="1"/>
</dbReference>
<evidence type="ECO:0000256" key="4">
    <source>
        <dbReference type="ARBA" id="ARBA00022989"/>
    </source>
</evidence>
<sequence length="418" mass="44914">MLSPRSLPPRAWLIVALLWFVACLNYLDRVMLTTMRLSLVDAIPMTDAQFGLLTSAFLWVYGLLSPFAGFLADRFSRSRVIVCSLFVWSVVTWSTGHCTTFHSLLLTRALMGISEACYIPAALALIADYHRGPTRSLATGIHMSGIMAGAGLGGIGGWIAEHYHWSNAFNWFGVGGMIYGVFLALLLRDAPASNAAPTPVATVVSPVHFWAAMIDLLRRRSFLLALAFWGLLGVVGWAVTGWMPTYMNEHFALSEGVAGFTAFGYLQATSFVGALAGGVWADRWSRRNERGRIFVPVIGLCLAAPGIYLASHTTLVVVAIAGLMLYGFARASTDSNMMPILCMVIDPRYRATGYGLLNLFACLVGGATIYAGGLLRDSDISLTVIFQGAAVSMILAALLLFLIKPPPAAAFSAPADAA</sequence>
<keyword evidence="4 6" id="KW-1133">Transmembrane helix</keyword>
<evidence type="ECO:0000313" key="8">
    <source>
        <dbReference type="EMBL" id="QYM80737.1"/>
    </source>
</evidence>
<dbReference type="KEGG" id="ole:K0B96_01840"/>
<keyword evidence="5 6" id="KW-0472">Membrane</keyword>
<evidence type="ECO:0000256" key="5">
    <source>
        <dbReference type="ARBA" id="ARBA00023136"/>
    </source>
</evidence>
<dbReference type="Pfam" id="PF07690">
    <property type="entry name" value="MFS_1"/>
    <property type="match status" value="1"/>
</dbReference>
<feature type="transmembrane region" description="Helical" evidence="6">
    <location>
        <begin position="316"/>
        <end position="333"/>
    </location>
</feature>
<feature type="transmembrane region" description="Helical" evidence="6">
    <location>
        <begin position="222"/>
        <end position="242"/>
    </location>
</feature>
<dbReference type="InterPro" id="IPR036259">
    <property type="entry name" value="MFS_trans_sf"/>
</dbReference>
<dbReference type="GO" id="GO:0022857">
    <property type="term" value="F:transmembrane transporter activity"/>
    <property type="evidence" value="ECO:0007669"/>
    <property type="project" value="InterPro"/>
</dbReference>
<dbReference type="InterPro" id="IPR044770">
    <property type="entry name" value="MFS_spinster-like"/>
</dbReference>
<name>A0A8F9XHX9_9BACT</name>
<proteinExistence type="predicted"/>
<feature type="transmembrane region" description="Helical" evidence="6">
    <location>
        <begin position="52"/>
        <end position="72"/>
    </location>
</feature>
<evidence type="ECO:0000313" key="9">
    <source>
        <dbReference type="Proteomes" id="UP000825051"/>
    </source>
</evidence>
<dbReference type="SUPFAM" id="SSF103473">
    <property type="entry name" value="MFS general substrate transporter"/>
    <property type="match status" value="1"/>
</dbReference>
<dbReference type="InterPro" id="IPR020846">
    <property type="entry name" value="MFS_dom"/>
</dbReference>
<accession>A0A8F9XHX9</accession>
<feature type="transmembrane region" description="Helical" evidence="6">
    <location>
        <begin position="139"/>
        <end position="159"/>
    </location>
</feature>
<dbReference type="AlphaFoldDB" id="A0A8F9XHX9"/>
<organism evidence="8 9">
    <name type="scientific">Horticoccus luteus</name>
    <dbReference type="NCBI Taxonomy" id="2862869"/>
    <lineage>
        <taxon>Bacteria</taxon>
        <taxon>Pseudomonadati</taxon>
        <taxon>Verrucomicrobiota</taxon>
        <taxon>Opitutia</taxon>
        <taxon>Opitutales</taxon>
        <taxon>Opitutaceae</taxon>
        <taxon>Horticoccus</taxon>
    </lineage>
</organism>
<gene>
    <name evidence="8" type="ORF">K0B96_01840</name>
</gene>
<evidence type="ECO:0000256" key="6">
    <source>
        <dbReference type="SAM" id="Phobius"/>
    </source>
</evidence>
<feature type="transmembrane region" description="Helical" evidence="6">
    <location>
        <begin position="293"/>
        <end position="310"/>
    </location>
</feature>
<keyword evidence="9" id="KW-1185">Reference proteome</keyword>
<feature type="transmembrane region" description="Helical" evidence="6">
    <location>
        <begin position="380"/>
        <end position="403"/>
    </location>
</feature>
<evidence type="ECO:0000256" key="1">
    <source>
        <dbReference type="ARBA" id="ARBA00004141"/>
    </source>
</evidence>
<protein>
    <submittedName>
        <fullName evidence="8">MFS transporter</fullName>
    </submittedName>
</protein>
<dbReference type="PANTHER" id="PTHR23505">
    <property type="entry name" value="SPINSTER"/>
    <property type="match status" value="1"/>
</dbReference>
<dbReference type="InterPro" id="IPR011701">
    <property type="entry name" value="MFS"/>
</dbReference>
<keyword evidence="2" id="KW-0813">Transport</keyword>
<dbReference type="Gene3D" id="1.20.1250.20">
    <property type="entry name" value="MFS general substrate transporter like domains"/>
    <property type="match status" value="2"/>
</dbReference>
<dbReference type="GO" id="GO:0016020">
    <property type="term" value="C:membrane"/>
    <property type="evidence" value="ECO:0007669"/>
    <property type="project" value="UniProtKB-SubCell"/>
</dbReference>
<feature type="transmembrane region" description="Helical" evidence="6">
    <location>
        <begin position="171"/>
        <end position="187"/>
    </location>
</feature>
<feature type="transmembrane region" description="Helical" evidence="6">
    <location>
        <begin position="262"/>
        <end position="281"/>
    </location>
</feature>
<feature type="transmembrane region" description="Helical" evidence="6">
    <location>
        <begin position="354"/>
        <end position="374"/>
    </location>
</feature>
<dbReference type="Proteomes" id="UP000825051">
    <property type="component" value="Chromosome"/>
</dbReference>
<feature type="domain" description="Major facilitator superfamily (MFS) profile" evidence="7">
    <location>
        <begin position="14"/>
        <end position="408"/>
    </location>
</feature>
<comment type="subcellular location">
    <subcellularLocation>
        <location evidence="1">Membrane</location>
        <topology evidence="1">Multi-pass membrane protein</topology>
    </subcellularLocation>
</comment>
<evidence type="ECO:0000259" key="7">
    <source>
        <dbReference type="PROSITE" id="PS50850"/>
    </source>
</evidence>
<dbReference type="PANTHER" id="PTHR23505:SF79">
    <property type="entry name" value="PROTEIN SPINSTER"/>
    <property type="match status" value="1"/>
</dbReference>
<dbReference type="PROSITE" id="PS50850">
    <property type="entry name" value="MFS"/>
    <property type="match status" value="1"/>
</dbReference>
<keyword evidence="3 6" id="KW-0812">Transmembrane</keyword>